<comment type="caution">
    <text evidence="8">The sequence shown here is derived from an EMBL/GenBank/DDBJ whole genome shotgun (WGS) entry which is preliminary data.</text>
</comment>
<evidence type="ECO:0000256" key="6">
    <source>
        <dbReference type="PROSITE-ProRule" id="PRU00433"/>
    </source>
</evidence>
<protein>
    <submittedName>
        <fullName evidence="8">Cytochrome c</fullName>
    </submittedName>
</protein>
<organism evidence="8 9">
    <name type="scientific">Prosthecobacter fusiformis</name>
    <dbReference type="NCBI Taxonomy" id="48464"/>
    <lineage>
        <taxon>Bacteria</taxon>
        <taxon>Pseudomonadati</taxon>
        <taxon>Verrucomicrobiota</taxon>
        <taxon>Verrucomicrobiia</taxon>
        <taxon>Verrucomicrobiales</taxon>
        <taxon>Verrucomicrobiaceae</taxon>
        <taxon>Prosthecobacter</taxon>
    </lineage>
</organism>
<dbReference type="RefSeq" id="WP_133794948.1">
    <property type="nucleotide sequence ID" value="NZ_SOCA01000002.1"/>
</dbReference>
<dbReference type="InterPro" id="IPR011444">
    <property type="entry name" value="DUF1549"/>
</dbReference>
<keyword evidence="5" id="KW-1015">Disulfide bond</keyword>
<dbReference type="InterPro" id="IPR013320">
    <property type="entry name" value="ConA-like_dom_sf"/>
</dbReference>
<sequence length="1058" mass="117617">MILVRLHVILSLIALHGSLFGASTGKVIFNQDIRPILADACFHCHGPDPGTRKAGLRLDTEAGFFTAKEGETPTVLKGKPEESPLYQRLLSKDEEEIMPPPDSHKELKPEQIAKIKAWIEEGAPWQPHWSLMKPERAPEPEVKNSAWVKTPVDRFVLAKLENTGLQPAPEAEAAALIRRVSLDLTGLPPSPELVQRYIQKAEGKRLPDVAYNELVDELLKSPQYGEHRARYWLDAARYADTHGLHFDKPREMYPYRDWVVKSFNRNQPFDEFTVEQIAGDLLQKPSEEQLIATGFQRCNITTNEGGTIDEENLANYAADRVQTLGWVYMGLTTNCSQCHDHKFDPISQRDYYSLAAFFRNTTQKPKDGNVKDGNGPILVLPSDQDRPRWNALPAEIAASKVQLEENRKLATGEFDQWLTTAKPEDLDDDVPAKGMVVHLPLNEGMGSEVAVMGGATKTLKTKGEISWKPDGKIGPAPVMKTDSTFEIGDVGDFEKDQAFSYGGWVRASKVGQSGGIISRMDVKGGYRGWDLLQGDNKYAVHIVSEWPKDALKVSTRKPSIRPGVWQHVYVTYDGKGKAQGVKLYVDGVAQELNIENNTLTGSIRTTMPMRIGQRGTGGVFNEGSVQDVRIYDRQLAATEIQTLSKVGPLKLMLAATKRGAKQKEALLQHYLVTRHSGYQTANKLSGKLDAELAAIKARSPMTHIQEEKMDTQPMANILMRGQYDQLGEEVEAAPPMALGALPEGAPKNRLGLAQWVVDEANPLTARVTVNRMWQELFGRGIVITSEDFGIMGSPPTHPELLDWLAVEFRESGWDVKRFYKMLVTSAAYRQAALITQEKIDKDRDNALLSRGPRFRMDAEMIRDYALAASSSLSPKMGGPGTLPYQPENVWEVVGMGTEKYVQDQGENLYRRTLYNFWKRMAPPANMDVFNAPSREVSCVRRDRTNTPLQALVVMNDPQFIEASRNLAQQALKSGGDDGQKLGAISQRLLCRPLSQQEAAILQDGLADLRAHYQATPADATALITVGETKPDAALNPTELAAWTMVSSQVMNLDEVLNK</sequence>
<dbReference type="PANTHER" id="PTHR35889">
    <property type="entry name" value="CYCLOINULO-OLIGOSACCHARIDE FRUCTANOTRANSFERASE-RELATED"/>
    <property type="match status" value="1"/>
</dbReference>
<gene>
    <name evidence="8" type="ORF">EI77_01897</name>
</gene>
<evidence type="ECO:0000313" key="8">
    <source>
        <dbReference type="EMBL" id="TDU73427.1"/>
    </source>
</evidence>
<reference evidence="8 9" key="1">
    <citation type="submission" date="2019-03" db="EMBL/GenBank/DDBJ databases">
        <title>Genomic Encyclopedia of Archaeal and Bacterial Type Strains, Phase II (KMG-II): from individual species to whole genera.</title>
        <authorList>
            <person name="Goeker M."/>
        </authorList>
    </citation>
    <scope>NUCLEOTIDE SEQUENCE [LARGE SCALE GENOMIC DNA]</scope>
    <source>
        <strain evidence="8 9">ATCC 25309</strain>
    </source>
</reference>
<evidence type="ECO:0000256" key="3">
    <source>
        <dbReference type="ARBA" id="ARBA00022729"/>
    </source>
</evidence>
<keyword evidence="2 6" id="KW-0479">Metal-binding</keyword>
<accession>A0A4R7S829</accession>
<evidence type="ECO:0000259" key="7">
    <source>
        <dbReference type="PROSITE" id="PS51007"/>
    </source>
</evidence>
<dbReference type="SUPFAM" id="SSF49899">
    <property type="entry name" value="Concanavalin A-like lectins/glucanases"/>
    <property type="match status" value="1"/>
</dbReference>
<dbReference type="SUPFAM" id="SSF46626">
    <property type="entry name" value="Cytochrome c"/>
    <property type="match status" value="1"/>
</dbReference>
<dbReference type="InterPro" id="IPR006558">
    <property type="entry name" value="LamG-like"/>
</dbReference>
<dbReference type="InterPro" id="IPR036909">
    <property type="entry name" value="Cyt_c-like_dom_sf"/>
</dbReference>
<evidence type="ECO:0000256" key="4">
    <source>
        <dbReference type="ARBA" id="ARBA00023004"/>
    </source>
</evidence>
<proteinExistence type="predicted"/>
<keyword evidence="3" id="KW-0732">Signal</keyword>
<evidence type="ECO:0000256" key="2">
    <source>
        <dbReference type="ARBA" id="ARBA00022723"/>
    </source>
</evidence>
<dbReference type="OrthoDB" id="174031at2"/>
<dbReference type="GO" id="GO:0020037">
    <property type="term" value="F:heme binding"/>
    <property type="evidence" value="ECO:0007669"/>
    <property type="project" value="InterPro"/>
</dbReference>
<dbReference type="Gene3D" id="2.60.120.200">
    <property type="match status" value="1"/>
</dbReference>
<dbReference type="Pfam" id="PF07583">
    <property type="entry name" value="PSCyt2"/>
    <property type="match status" value="1"/>
</dbReference>
<dbReference type="GO" id="GO:0046872">
    <property type="term" value="F:metal ion binding"/>
    <property type="evidence" value="ECO:0007669"/>
    <property type="project" value="UniProtKB-KW"/>
</dbReference>
<evidence type="ECO:0000256" key="5">
    <source>
        <dbReference type="ARBA" id="ARBA00023157"/>
    </source>
</evidence>
<dbReference type="EMBL" id="SOCA01000002">
    <property type="protein sequence ID" value="TDU73427.1"/>
    <property type="molecule type" value="Genomic_DNA"/>
</dbReference>
<dbReference type="SMART" id="SM00560">
    <property type="entry name" value="LamGL"/>
    <property type="match status" value="1"/>
</dbReference>
<dbReference type="GO" id="GO:0009055">
    <property type="term" value="F:electron transfer activity"/>
    <property type="evidence" value="ECO:0007669"/>
    <property type="project" value="InterPro"/>
</dbReference>
<keyword evidence="4 6" id="KW-0408">Iron</keyword>
<dbReference type="PANTHER" id="PTHR35889:SF3">
    <property type="entry name" value="F-BOX DOMAIN-CONTAINING PROTEIN"/>
    <property type="match status" value="1"/>
</dbReference>
<evidence type="ECO:0000256" key="1">
    <source>
        <dbReference type="ARBA" id="ARBA00022617"/>
    </source>
</evidence>
<evidence type="ECO:0000313" key="9">
    <source>
        <dbReference type="Proteomes" id="UP000295662"/>
    </source>
</evidence>
<dbReference type="InterPro" id="IPR022655">
    <property type="entry name" value="DUF1553"/>
</dbReference>
<dbReference type="Pfam" id="PF07587">
    <property type="entry name" value="PSD1"/>
    <property type="match status" value="1"/>
</dbReference>
<keyword evidence="1 6" id="KW-0349">Heme</keyword>
<feature type="domain" description="Cytochrome c" evidence="7">
    <location>
        <begin position="20"/>
        <end position="123"/>
    </location>
</feature>
<dbReference type="Proteomes" id="UP000295662">
    <property type="component" value="Unassembled WGS sequence"/>
</dbReference>
<dbReference type="InterPro" id="IPR011429">
    <property type="entry name" value="Cyt_c_Planctomycete-type"/>
</dbReference>
<dbReference type="Pfam" id="PF13385">
    <property type="entry name" value="Laminin_G_3"/>
    <property type="match status" value="1"/>
</dbReference>
<dbReference type="AlphaFoldDB" id="A0A4R7S829"/>
<dbReference type="InterPro" id="IPR009056">
    <property type="entry name" value="Cyt_c-like_dom"/>
</dbReference>
<name>A0A4R7S829_9BACT</name>
<dbReference type="Pfam" id="PF07635">
    <property type="entry name" value="PSCyt1"/>
    <property type="match status" value="1"/>
</dbReference>
<keyword evidence="9" id="KW-1185">Reference proteome</keyword>
<dbReference type="PROSITE" id="PS51007">
    <property type="entry name" value="CYTC"/>
    <property type="match status" value="1"/>
</dbReference>